<dbReference type="SUPFAM" id="SSF51905">
    <property type="entry name" value="FAD/NAD(P)-binding domain"/>
    <property type="match status" value="2"/>
</dbReference>
<dbReference type="Pfam" id="PF07992">
    <property type="entry name" value="Pyr_redox_2"/>
    <property type="match status" value="1"/>
</dbReference>
<dbReference type="OrthoDB" id="9781621at2"/>
<keyword evidence="4" id="KW-0274">FAD</keyword>
<protein>
    <submittedName>
        <fullName evidence="7">FAD-dependent oxidoreductase</fullName>
    </submittedName>
</protein>
<evidence type="ECO:0000259" key="6">
    <source>
        <dbReference type="Pfam" id="PF07992"/>
    </source>
</evidence>
<reference evidence="7" key="1">
    <citation type="submission" date="2019-11" db="EMBL/GenBank/DDBJ databases">
        <authorList>
            <person name="Li J."/>
        </authorList>
    </citation>
    <scope>NUCLEOTIDE SEQUENCE</scope>
    <source>
        <strain evidence="7">B6B</strain>
    </source>
</reference>
<dbReference type="Gene3D" id="3.50.50.100">
    <property type="match status" value="1"/>
</dbReference>
<evidence type="ECO:0000256" key="5">
    <source>
        <dbReference type="ARBA" id="ARBA00023002"/>
    </source>
</evidence>
<comment type="caution">
    <text evidence="7">The sequence shown here is derived from an EMBL/GenBank/DDBJ whole genome shotgun (WGS) entry which is preliminary data.</text>
</comment>
<dbReference type="GO" id="GO:0003955">
    <property type="term" value="F:NAD(P)H dehydrogenase (quinone) activity"/>
    <property type="evidence" value="ECO:0007669"/>
    <property type="project" value="TreeGrafter"/>
</dbReference>
<dbReference type="InterPro" id="IPR036188">
    <property type="entry name" value="FAD/NAD-bd_sf"/>
</dbReference>
<dbReference type="InterPro" id="IPR023753">
    <property type="entry name" value="FAD/NAD-binding_dom"/>
</dbReference>
<dbReference type="EMBL" id="WJNG01000002">
    <property type="protein sequence ID" value="MRH41766.1"/>
    <property type="molecule type" value="Genomic_DNA"/>
</dbReference>
<evidence type="ECO:0000256" key="2">
    <source>
        <dbReference type="ARBA" id="ARBA00005272"/>
    </source>
</evidence>
<dbReference type="Proteomes" id="UP000799092">
    <property type="component" value="Unassembled WGS sequence"/>
</dbReference>
<comment type="similarity">
    <text evidence="2">Belongs to the NADH dehydrogenase family.</text>
</comment>
<keyword evidence="5" id="KW-0560">Oxidoreductase</keyword>
<dbReference type="GO" id="GO:0019646">
    <property type="term" value="P:aerobic electron transport chain"/>
    <property type="evidence" value="ECO:0007669"/>
    <property type="project" value="TreeGrafter"/>
</dbReference>
<dbReference type="AlphaFoldDB" id="A0A6A8DB41"/>
<dbReference type="InterPro" id="IPR051169">
    <property type="entry name" value="NADH-Q_oxidoreductase"/>
</dbReference>
<keyword evidence="3" id="KW-0285">Flavoprotein</keyword>
<gene>
    <name evidence="7" type="ORF">GH741_03645</name>
</gene>
<sequence>MNQNKPKIVILGAGYAGMMTTKKLIQKFRPEEADIVLVNKHNYHYQTTWLHEVAAGTIDINRSRIMISDVINTRRVQLLQDTVVEINREDQKVILENGEIDYDYLVIGLGFEKATFGIPGMDENAFTIQSVDKSRMIREHIEYQFASYKNSTNDDGDKDHLLNIVVGGGGFTGIEFVGELAEKVPELCNKYDIPRNKARIINIEAAPTILPGFDQELIDYARKSLENRGVEFKTGAMIKECKQTSVMVGEEEEEIKAGTIVWTGGVQANSIVGNSGFELTKGKVNVDEDLRAPGYENVFILGDCSWVMDKESGRPYPPTAQLAMQEADTCANNLKALIQGGPLENFVFDNKGTVASLGGKHAMGTVFEGKKLFGVTAKAMKNVIDDRYLFLLGGPKLVLKKGKFRPF</sequence>
<evidence type="ECO:0000313" key="8">
    <source>
        <dbReference type="Proteomes" id="UP000799092"/>
    </source>
</evidence>
<evidence type="ECO:0000256" key="4">
    <source>
        <dbReference type="ARBA" id="ARBA00022827"/>
    </source>
</evidence>
<dbReference type="PANTHER" id="PTHR42913">
    <property type="entry name" value="APOPTOSIS-INDUCING FACTOR 1"/>
    <property type="match status" value="1"/>
</dbReference>
<keyword evidence="8" id="KW-1185">Reference proteome</keyword>
<dbReference type="PANTHER" id="PTHR42913:SF3">
    <property type="entry name" value="64 KDA MITOCHONDRIAL NADH DEHYDROGENASE (EUROFUNG)"/>
    <property type="match status" value="1"/>
</dbReference>
<organism evidence="7 8">
    <name type="scientific">Aquibacillus halophilus</name>
    <dbReference type="NCBI Taxonomy" id="930132"/>
    <lineage>
        <taxon>Bacteria</taxon>
        <taxon>Bacillati</taxon>
        <taxon>Bacillota</taxon>
        <taxon>Bacilli</taxon>
        <taxon>Bacillales</taxon>
        <taxon>Bacillaceae</taxon>
        <taxon>Aquibacillus</taxon>
    </lineage>
</organism>
<evidence type="ECO:0000256" key="1">
    <source>
        <dbReference type="ARBA" id="ARBA00001974"/>
    </source>
</evidence>
<accession>A0A6A8DB41</accession>
<evidence type="ECO:0000313" key="7">
    <source>
        <dbReference type="EMBL" id="MRH41766.1"/>
    </source>
</evidence>
<proteinExistence type="inferred from homology"/>
<dbReference type="RefSeq" id="WP_153735390.1">
    <property type="nucleotide sequence ID" value="NZ_WJNG01000002.1"/>
</dbReference>
<dbReference type="PRINTS" id="PR00368">
    <property type="entry name" value="FADPNR"/>
</dbReference>
<comment type="cofactor">
    <cofactor evidence="1">
        <name>FAD</name>
        <dbReference type="ChEBI" id="CHEBI:57692"/>
    </cofactor>
</comment>
<name>A0A6A8DB41_9BACI</name>
<evidence type="ECO:0000256" key="3">
    <source>
        <dbReference type="ARBA" id="ARBA00022630"/>
    </source>
</evidence>
<feature type="domain" description="FAD/NAD(P)-binding" evidence="6">
    <location>
        <begin position="7"/>
        <end position="327"/>
    </location>
</feature>